<gene>
    <name evidence="14" type="primary">ATP8</name>
</gene>
<dbReference type="GO" id="GO:0045259">
    <property type="term" value="C:proton-transporting ATP synthase complex"/>
    <property type="evidence" value="ECO:0007669"/>
    <property type="project" value="UniProtKB-KW"/>
</dbReference>
<keyword evidence="5 12" id="KW-0812">Transmembrane</keyword>
<dbReference type="PANTHER" id="PTHR39937">
    <property type="entry name" value="ATP SYNTHASE PROTEIN 8"/>
    <property type="match status" value="1"/>
</dbReference>
<keyword evidence="7 13" id="KW-1133">Transmembrane helix</keyword>
<evidence type="ECO:0000256" key="13">
    <source>
        <dbReference type="SAM" id="Phobius"/>
    </source>
</evidence>
<evidence type="ECO:0000256" key="7">
    <source>
        <dbReference type="ARBA" id="ARBA00022989"/>
    </source>
</evidence>
<keyword evidence="4 12" id="KW-0138">CF(0)</keyword>
<evidence type="ECO:0000256" key="11">
    <source>
        <dbReference type="ARBA" id="ARBA00023310"/>
    </source>
</evidence>
<keyword evidence="11" id="KW-0066">ATP synthesis</keyword>
<comment type="similarity">
    <text evidence="2 12">Belongs to the ATPase protein 8 family.</text>
</comment>
<evidence type="ECO:0000313" key="14">
    <source>
        <dbReference type="EMBL" id="BAD20555.1"/>
    </source>
</evidence>
<evidence type="ECO:0000256" key="8">
    <source>
        <dbReference type="ARBA" id="ARBA00023065"/>
    </source>
</evidence>
<evidence type="ECO:0000256" key="2">
    <source>
        <dbReference type="ARBA" id="ARBA00008892"/>
    </source>
</evidence>
<keyword evidence="8 12" id="KW-0406">Ion transport</keyword>
<dbReference type="InterPro" id="IPR001421">
    <property type="entry name" value="ATP8_metazoa"/>
</dbReference>
<dbReference type="GO" id="GO:0031966">
    <property type="term" value="C:mitochondrial membrane"/>
    <property type="evidence" value="ECO:0007669"/>
    <property type="project" value="UniProtKB-SubCell"/>
</dbReference>
<keyword evidence="6 12" id="KW-0375">Hydrogen ion transport</keyword>
<dbReference type="AlphaFoldDB" id="Q6L7I3"/>
<evidence type="ECO:0000256" key="1">
    <source>
        <dbReference type="ARBA" id="ARBA00004304"/>
    </source>
</evidence>
<keyword evidence="10 13" id="KW-0472">Membrane</keyword>
<proteinExistence type="inferred from homology"/>
<keyword evidence="3 12" id="KW-0813">Transport</keyword>
<evidence type="ECO:0000256" key="10">
    <source>
        <dbReference type="ARBA" id="ARBA00023136"/>
    </source>
</evidence>
<comment type="subcellular location">
    <subcellularLocation>
        <location evidence="1 12">Mitochondrion membrane</location>
        <topology evidence="1 12">Single-pass membrane protein</topology>
    </subcellularLocation>
</comment>
<evidence type="ECO:0000256" key="6">
    <source>
        <dbReference type="ARBA" id="ARBA00022781"/>
    </source>
</evidence>
<protein>
    <recommendedName>
        <fullName evidence="12">ATP synthase complex subunit 8</fullName>
    </recommendedName>
</protein>
<evidence type="ECO:0000256" key="5">
    <source>
        <dbReference type="ARBA" id="ARBA00022692"/>
    </source>
</evidence>
<dbReference type="GO" id="GO:0015078">
    <property type="term" value="F:proton transmembrane transporter activity"/>
    <property type="evidence" value="ECO:0007669"/>
    <property type="project" value="InterPro"/>
</dbReference>
<evidence type="ECO:0000256" key="12">
    <source>
        <dbReference type="RuleBase" id="RU003661"/>
    </source>
</evidence>
<feature type="transmembrane region" description="Helical" evidence="13">
    <location>
        <begin position="6"/>
        <end position="24"/>
    </location>
</feature>
<evidence type="ECO:0000256" key="3">
    <source>
        <dbReference type="ARBA" id="ARBA00022448"/>
    </source>
</evidence>
<dbReference type="EMBL" id="AB127977">
    <property type="protein sequence ID" value="BAD20555.1"/>
    <property type="molecule type" value="Genomic_DNA"/>
</dbReference>
<keyword evidence="9 12" id="KW-0496">Mitochondrion</keyword>
<organism evidence="14">
    <name type="scientific">Buergeria buergeri</name>
    <name type="common">Kajika frog</name>
    <dbReference type="NCBI Taxonomy" id="191197"/>
    <lineage>
        <taxon>Eukaryota</taxon>
        <taxon>Metazoa</taxon>
        <taxon>Chordata</taxon>
        <taxon>Craniata</taxon>
        <taxon>Vertebrata</taxon>
        <taxon>Euteleostomi</taxon>
        <taxon>Amphibia</taxon>
        <taxon>Batrachia</taxon>
        <taxon>Anura</taxon>
        <taxon>Neobatrachia</taxon>
        <taxon>Ranoidea</taxon>
        <taxon>Rhacophoridae</taxon>
        <taxon>Buergeriinae</taxon>
        <taxon>Buergeria</taxon>
    </lineage>
</organism>
<evidence type="ECO:0000256" key="9">
    <source>
        <dbReference type="ARBA" id="ARBA00023128"/>
    </source>
</evidence>
<dbReference type="Pfam" id="PF00895">
    <property type="entry name" value="ATP-synt_8"/>
    <property type="match status" value="1"/>
</dbReference>
<dbReference type="InterPro" id="IPR050635">
    <property type="entry name" value="ATPase_protein_8"/>
</dbReference>
<evidence type="ECO:0000256" key="4">
    <source>
        <dbReference type="ARBA" id="ARBA00022547"/>
    </source>
</evidence>
<reference evidence="14" key="1">
    <citation type="journal article" date="2004" name="Genes Genet. Syst.">
        <title>Complete nucleotide sequence and gene rearrangement of the mitochondrial genome of the bell-ring frog, Buergeria buergeri (family Rhacophoridae).</title>
        <authorList>
            <person name="Sano N."/>
            <person name="Kurabayashi A."/>
            <person name="Fujii T."/>
            <person name="Yonekawa H."/>
            <person name="Sumida M."/>
        </authorList>
    </citation>
    <scope>NUCLEOTIDE SEQUENCE</scope>
</reference>
<accession>Q6L7I3</accession>
<sequence>MPQLNPDPWFITFILAWTILLSLAPMKILSYTELTEPSTKSIKTSPLPWIWPWQ</sequence>
<geneLocation type="mitochondrion" evidence="14"/>
<dbReference type="GO" id="GO:0015986">
    <property type="term" value="P:proton motive force-driven ATP synthesis"/>
    <property type="evidence" value="ECO:0007669"/>
    <property type="project" value="InterPro"/>
</dbReference>
<name>Q6L7I3_BUEBU</name>
<dbReference type="PANTHER" id="PTHR39937:SF1">
    <property type="entry name" value="ATP SYNTHASE PROTEIN 8"/>
    <property type="match status" value="1"/>
</dbReference>